<dbReference type="Pfam" id="PF00700">
    <property type="entry name" value="Flagellin_C"/>
    <property type="match status" value="1"/>
</dbReference>
<evidence type="ECO:0000256" key="2">
    <source>
        <dbReference type="ARBA" id="ARBA00023143"/>
    </source>
</evidence>
<dbReference type="SUPFAM" id="SSF64518">
    <property type="entry name" value="Phase 1 flagellin"/>
    <property type="match status" value="1"/>
</dbReference>
<comment type="subcellular location">
    <subcellularLocation>
        <location evidence="3">Secreted</location>
    </subcellularLocation>
    <subcellularLocation>
        <location evidence="3">Bacterial flagellum</location>
    </subcellularLocation>
</comment>
<organism evidence="6 7">
    <name type="scientific">Butyribacter intestini</name>
    <dbReference type="NCBI Taxonomy" id="1703332"/>
    <lineage>
        <taxon>Bacteria</taxon>
        <taxon>Bacillati</taxon>
        <taxon>Bacillota</taxon>
        <taxon>Clostridia</taxon>
        <taxon>Lachnospirales</taxon>
        <taxon>Lachnospiraceae</taxon>
        <taxon>Butyribacter</taxon>
    </lineage>
</organism>
<evidence type="ECO:0000256" key="3">
    <source>
        <dbReference type="RuleBase" id="RU362073"/>
    </source>
</evidence>
<evidence type="ECO:0000313" key="6">
    <source>
        <dbReference type="EMBL" id="KQC84308.1"/>
    </source>
</evidence>
<keyword evidence="2 3" id="KW-0975">Bacterial flagellum</keyword>
<reference evidence="6 7" key="1">
    <citation type="submission" date="2015-10" db="EMBL/GenBank/DDBJ databases">
        <title>Butyribacter intestini gen. nov., sp. nov., a butyric acid-producing bacterium of the family Lachnospiraceae isolated from the human faeces.</title>
        <authorList>
            <person name="Zou Y."/>
            <person name="Xue W."/>
            <person name="Luo G."/>
            <person name="Lv M."/>
        </authorList>
    </citation>
    <scope>NUCLEOTIDE SEQUENCE [LARGE SCALE GENOMIC DNA]</scope>
    <source>
        <strain evidence="6 7">TF01-11</strain>
    </source>
</reference>
<comment type="function">
    <text evidence="3">Flagellin is the subunit protein which polymerizes to form the filaments of bacterial flagella.</text>
</comment>
<comment type="similarity">
    <text evidence="1 3">Belongs to the bacterial flagellin family.</text>
</comment>
<dbReference type="InterPro" id="IPR046358">
    <property type="entry name" value="Flagellin_C"/>
</dbReference>
<dbReference type="PANTHER" id="PTHR42792:SF1">
    <property type="entry name" value="FLAGELLAR HOOK-ASSOCIATED PROTEIN 3"/>
    <property type="match status" value="1"/>
</dbReference>
<dbReference type="AlphaFoldDB" id="A0AAW3JMV2"/>
<feature type="domain" description="Flagellin C-terminal" evidence="5">
    <location>
        <begin position="435"/>
        <end position="518"/>
    </location>
</feature>
<dbReference type="GO" id="GO:0005576">
    <property type="term" value="C:extracellular region"/>
    <property type="evidence" value="ECO:0007669"/>
    <property type="project" value="UniProtKB-SubCell"/>
</dbReference>
<dbReference type="Pfam" id="PF00669">
    <property type="entry name" value="Flagellin_N"/>
    <property type="match status" value="1"/>
</dbReference>
<keyword evidence="7" id="KW-1185">Reference proteome</keyword>
<name>A0AAW3JMV2_9FIRM</name>
<proteinExistence type="inferred from homology"/>
<sequence>MRVTNSMISNSASAHITNAKNSLLKYSDQYTTQKKIQRPSDDPTVAVRSLKLRTTYSQLTQYAEKNVQDSMSWMDTTETALENISKKFDSMKSYFNQGANDYLKADDRKSVLKTLQQYVKSIFEDEANTDYSGRYVFTGYRTDTSLLFEENTDKLSYQIKEDFSYASFDSITVVTGGANYSDTVTDGQTYTDATAKTNNVYQLRLSYDNCSKDAFNQTGSNGTGIAISFTYKDAAGKTQTEVYAAAGYKGTPAASGNIITRASTDTNAYDVGDDEMVYLYDTGEVLVGKTKYADIQTKQADFSVTYVKNDFEKGDIRPEMYFECTAYDSVNNKTTKYADPSNQEIQYEINYSQNITVNTQAKDAISTDIYRMVDYIAKTVKYVDEVETKLDEVEKMISNTTDKDKLATLESLKTSLETEKDLRGKVMTEAFGMGLTMVDEAGQKVSVATSELGAKYNRAQLTYNKLLDEQTDAEDKLSENEDVSLTDVYINLTQADNLYQASLSATAKILGNSLLNYI</sequence>
<accession>A0AAW3JMV2</accession>
<evidence type="ECO:0000256" key="1">
    <source>
        <dbReference type="ARBA" id="ARBA00005709"/>
    </source>
</evidence>
<dbReference type="GO" id="GO:0005198">
    <property type="term" value="F:structural molecule activity"/>
    <property type="evidence" value="ECO:0007669"/>
    <property type="project" value="UniProtKB-UniRule"/>
</dbReference>
<dbReference type="PANTHER" id="PTHR42792">
    <property type="entry name" value="FLAGELLIN"/>
    <property type="match status" value="1"/>
</dbReference>
<dbReference type="GO" id="GO:0009288">
    <property type="term" value="C:bacterial-type flagellum"/>
    <property type="evidence" value="ECO:0007669"/>
    <property type="project" value="UniProtKB-SubCell"/>
</dbReference>
<evidence type="ECO:0000259" key="4">
    <source>
        <dbReference type="Pfam" id="PF00669"/>
    </source>
</evidence>
<dbReference type="InterPro" id="IPR001492">
    <property type="entry name" value="Flagellin"/>
</dbReference>
<dbReference type="Gene3D" id="1.20.1330.10">
    <property type="entry name" value="f41 fragment of flagellin, N-terminal domain"/>
    <property type="match status" value="2"/>
</dbReference>
<dbReference type="InterPro" id="IPR001029">
    <property type="entry name" value="Flagellin_N"/>
</dbReference>
<dbReference type="EMBL" id="LLKB01000006">
    <property type="protein sequence ID" value="KQC84308.1"/>
    <property type="molecule type" value="Genomic_DNA"/>
</dbReference>
<feature type="domain" description="Flagellin N-terminal" evidence="4">
    <location>
        <begin position="5"/>
        <end position="142"/>
    </location>
</feature>
<comment type="caution">
    <text evidence="6">The sequence shown here is derived from an EMBL/GenBank/DDBJ whole genome shotgun (WGS) entry which is preliminary data.</text>
</comment>
<dbReference type="Proteomes" id="UP000050833">
    <property type="component" value="Unassembled WGS sequence"/>
</dbReference>
<protein>
    <recommendedName>
        <fullName evidence="3">Flagellin</fullName>
    </recommendedName>
</protein>
<gene>
    <name evidence="6" type="ORF">APZ18_13450</name>
</gene>
<evidence type="ECO:0000259" key="5">
    <source>
        <dbReference type="Pfam" id="PF00700"/>
    </source>
</evidence>
<evidence type="ECO:0000313" key="7">
    <source>
        <dbReference type="Proteomes" id="UP000050833"/>
    </source>
</evidence>
<dbReference type="RefSeq" id="WP_022015198.1">
    <property type="nucleotide sequence ID" value="NZ_DBGBRS010000208.1"/>
</dbReference>
<keyword evidence="3" id="KW-0964">Secreted</keyword>